<dbReference type="GO" id="GO:0000976">
    <property type="term" value="F:transcription cis-regulatory region binding"/>
    <property type="evidence" value="ECO:0007669"/>
    <property type="project" value="TreeGrafter"/>
</dbReference>
<dbReference type="PROSITE" id="PS01081">
    <property type="entry name" value="HTH_TETR_1"/>
    <property type="match status" value="1"/>
</dbReference>
<protein>
    <submittedName>
        <fullName evidence="6">TetR family transcriptional regulator</fullName>
    </submittedName>
</protein>
<dbReference type="PROSITE" id="PS50977">
    <property type="entry name" value="HTH_TETR_2"/>
    <property type="match status" value="1"/>
</dbReference>
<gene>
    <name evidence="6" type="ORF">CEP50_05960</name>
</gene>
<evidence type="ECO:0000256" key="2">
    <source>
        <dbReference type="ARBA" id="ARBA00023125"/>
    </source>
</evidence>
<accession>A0A2T0GYK3</accession>
<dbReference type="InParanoid" id="A0A2T0GYK3"/>
<dbReference type="Pfam" id="PF00440">
    <property type="entry name" value="TetR_N"/>
    <property type="match status" value="1"/>
</dbReference>
<dbReference type="PANTHER" id="PTHR30055:SF151">
    <property type="entry name" value="TRANSCRIPTIONAL REGULATORY PROTEIN"/>
    <property type="match status" value="1"/>
</dbReference>
<evidence type="ECO:0000256" key="3">
    <source>
        <dbReference type="ARBA" id="ARBA00023163"/>
    </source>
</evidence>
<dbReference type="InterPro" id="IPR041478">
    <property type="entry name" value="TetR_C_27"/>
</dbReference>
<feature type="DNA-binding region" description="H-T-H motif" evidence="4">
    <location>
        <begin position="27"/>
        <end position="46"/>
    </location>
</feature>
<dbReference type="PRINTS" id="PR00455">
    <property type="entry name" value="HTHTETR"/>
</dbReference>
<dbReference type="Gene3D" id="1.10.357.10">
    <property type="entry name" value="Tetracycline Repressor, domain 2"/>
    <property type="match status" value="1"/>
</dbReference>
<dbReference type="PANTHER" id="PTHR30055">
    <property type="entry name" value="HTH-TYPE TRANSCRIPTIONAL REGULATOR RUTR"/>
    <property type="match status" value="1"/>
</dbReference>
<dbReference type="Proteomes" id="UP000239352">
    <property type="component" value="Unassembled WGS sequence"/>
</dbReference>
<dbReference type="EMBL" id="PVSR01000005">
    <property type="protein sequence ID" value="PRW64181.1"/>
    <property type="molecule type" value="Genomic_DNA"/>
</dbReference>
<organism evidence="6 7">
    <name type="scientific">Actinopolyspora mortivallis</name>
    <dbReference type="NCBI Taxonomy" id="33906"/>
    <lineage>
        <taxon>Bacteria</taxon>
        <taxon>Bacillati</taxon>
        <taxon>Actinomycetota</taxon>
        <taxon>Actinomycetes</taxon>
        <taxon>Actinopolysporales</taxon>
        <taxon>Actinopolysporaceae</taxon>
        <taxon>Actinopolyspora</taxon>
    </lineage>
</organism>
<dbReference type="AlphaFoldDB" id="A0A2T0GYK3"/>
<dbReference type="GO" id="GO:0003700">
    <property type="term" value="F:DNA-binding transcription factor activity"/>
    <property type="evidence" value="ECO:0007669"/>
    <property type="project" value="TreeGrafter"/>
</dbReference>
<keyword evidence="1" id="KW-0805">Transcription regulation</keyword>
<dbReference type="InterPro" id="IPR050109">
    <property type="entry name" value="HTH-type_TetR-like_transc_reg"/>
</dbReference>
<evidence type="ECO:0000256" key="4">
    <source>
        <dbReference type="PROSITE-ProRule" id="PRU00335"/>
    </source>
</evidence>
<dbReference type="SUPFAM" id="SSF46689">
    <property type="entry name" value="Homeodomain-like"/>
    <property type="match status" value="1"/>
</dbReference>
<dbReference type="RefSeq" id="WP_106112937.1">
    <property type="nucleotide sequence ID" value="NZ_PVSR01000005.1"/>
</dbReference>
<proteinExistence type="predicted"/>
<name>A0A2T0GYK3_ACTMO</name>
<sequence>MTGALTPERILDAAEEVLRRFGPAKTTVVDVARTLEVSHGAVYRHFASKAALREAVAERWLLRLREPLRPVVTEDAPAVSRIRRWLWQLFTSERALAGQDPELFATYHRAVVRSDKVQSEHLEILAGMLVEIIADGVRRGELDVACPAETAWAVLSATDRFHNPVHVAEWDDPGIERRFEALWTLLRWGLDKPDRDRVGVGDGS</sequence>
<dbReference type="InterPro" id="IPR023772">
    <property type="entry name" value="DNA-bd_HTH_TetR-type_CS"/>
</dbReference>
<feature type="domain" description="HTH tetR-type" evidence="5">
    <location>
        <begin position="4"/>
        <end position="64"/>
    </location>
</feature>
<keyword evidence="3" id="KW-0804">Transcription</keyword>
<evidence type="ECO:0000259" key="5">
    <source>
        <dbReference type="PROSITE" id="PS50977"/>
    </source>
</evidence>
<dbReference type="SUPFAM" id="SSF48498">
    <property type="entry name" value="Tetracyclin repressor-like, C-terminal domain"/>
    <property type="match status" value="1"/>
</dbReference>
<reference evidence="6 7" key="1">
    <citation type="submission" date="2018-03" db="EMBL/GenBank/DDBJ databases">
        <title>Actinopolyspora mortivallis from Sahara, screening for active biomolecules.</title>
        <authorList>
            <person name="Selama O."/>
            <person name="Wellington E.M.H."/>
            <person name="Hacene H."/>
        </authorList>
    </citation>
    <scope>NUCLEOTIDE SEQUENCE [LARGE SCALE GENOMIC DNA]</scope>
    <source>
        <strain evidence="6 7">M5A</strain>
    </source>
</reference>
<evidence type="ECO:0000256" key="1">
    <source>
        <dbReference type="ARBA" id="ARBA00023015"/>
    </source>
</evidence>
<dbReference type="InterPro" id="IPR001647">
    <property type="entry name" value="HTH_TetR"/>
</dbReference>
<keyword evidence="7" id="KW-1185">Reference proteome</keyword>
<dbReference type="Pfam" id="PF17935">
    <property type="entry name" value="TetR_C_27"/>
    <property type="match status" value="1"/>
</dbReference>
<dbReference type="InterPro" id="IPR036271">
    <property type="entry name" value="Tet_transcr_reg_TetR-rel_C_sf"/>
</dbReference>
<keyword evidence="2 4" id="KW-0238">DNA-binding</keyword>
<dbReference type="InterPro" id="IPR009057">
    <property type="entry name" value="Homeodomain-like_sf"/>
</dbReference>
<evidence type="ECO:0000313" key="7">
    <source>
        <dbReference type="Proteomes" id="UP000239352"/>
    </source>
</evidence>
<evidence type="ECO:0000313" key="6">
    <source>
        <dbReference type="EMBL" id="PRW64181.1"/>
    </source>
</evidence>
<comment type="caution">
    <text evidence="6">The sequence shown here is derived from an EMBL/GenBank/DDBJ whole genome shotgun (WGS) entry which is preliminary data.</text>
</comment>